<dbReference type="Pfam" id="PF07549">
    <property type="entry name" value="Sec_GG"/>
    <property type="match status" value="1"/>
</dbReference>
<feature type="transmembrane region" description="Helical" evidence="10">
    <location>
        <begin position="125"/>
        <end position="144"/>
    </location>
</feature>
<organism evidence="12 13">
    <name type="scientific">Candidatus Brennerbacteria bacterium RIFOXYD1_FULL_41_16</name>
    <dbReference type="NCBI Taxonomy" id="1797529"/>
    <lineage>
        <taxon>Bacteria</taxon>
        <taxon>Candidatus Brenneribacteriota</taxon>
    </lineage>
</organism>
<dbReference type="Pfam" id="PF02355">
    <property type="entry name" value="SecD_SecF_C"/>
    <property type="match status" value="1"/>
</dbReference>
<evidence type="ECO:0000256" key="2">
    <source>
        <dbReference type="ARBA" id="ARBA00022448"/>
    </source>
</evidence>
<comment type="subcellular location">
    <subcellularLocation>
        <location evidence="1 10">Cell membrane</location>
        <topology evidence="1 10">Multi-pass membrane protein</topology>
    </subcellularLocation>
</comment>
<sequence length="304" mass="34288">MYDIISKRKIFYIISGITISLSLAALILWGLKFGIDFTGGSLWEFRFTDNSPEKIKVEELLKPQIQGELLVQKSEEGIFSIRTKEINETDHQKLVASFKDFSQDFEELRFETIGPTVGKTLQSKSLQAIVMVVLGISLYITYAFRHASRPVASWKYGLATIFTLFHDVVIPLGVFAWLGNFKHVEIDVNFVTAMLVIMGFSVHDTIVVFDRIREKIRTSNTKNFVELVNLGLNETLVRSFNTSLTAILALAAVYFWGSYTLKYFILAMLIGIGVGTYSSIAIASPMIVEFWLGQNKKSQKPGIK</sequence>
<evidence type="ECO:0000256" key="1">
    <source>
        <dbReference type="ARBA" id="ARBA00004651"/>
    </source>
</evidence>
<evidence type="ECO:0000256" key="10">
    <source>
        <dbReference type="HAMAP-Rule" id="MF_01464"/>
    </source>
</evidence>
<dbReference type="NCBIfam" id="TIGR00966">
    <property type="entry name" value="transloc_SecF"/>
    <property type="match status" value="1"/>
</dbReference>
<accession>A0A1G1XK39</accession>
<comment type="caution">
    <text evidence="12">The sequence shown here is derived from an EMBL/GenBank/DDBJ whole genome shotgun (WGS) entry which is preliminary data.</text>
</comment>
<dbReference type="PROSITE" id="PS50156">
    <property type="entry name" value="SSD"/>
    <property type="match status" value="1"/>
</dbReference>
<dbReference type="Gene3D" id="1.20.1640.10">
    <property type="entry name" value="Multidrug efflux transporter AcrB transmembrane domain"/>
    <property type="match status" value="1"/>
</dbReference>
<dbReference type="InterPro" id="IPR022645">
    <property type="entry name" value="SecD/SecF_bac"/>
</dbReference>
<name>A0A1G1XK39_9BACT</name>
<keyword evidence="7 10" id="KW-1133">Transmembrane helix</keyword>
<dbReference type="NCBIfam" id="TIGR00916">
    <property type="entry name" value="2A0604s01"/>
    <property type="match status" value="1"/>
</dbReference>
<evidence type="ECO:0000256" key="7">
    <source>
        <dbReference type="ARBA" id="ARBA00022989"/>
    </source>
</evidence>
<keyword evidence="8 10" id="KW-0811">Translocation</keyword>
<feature type="transmembrane region" description="Helical" evidence="10">
    <location>
        <begin position="263"/>
        <end position="292"/>
    </location>
</feature>
<keyword evidence="5 10" id="KW-0812">Transmembrane</keyword>
<evidence type="ECO:0000256" key="9">
    <source>
        <dbReference type="ARBA" id="ARBA00023136"/>
    </source>
</evidence>
<evidence type="ECO:0000256" key="8">
    <source>
        <dbReference type="ARBA" id="ARBA00023010"/>
    </source>
</evidence>
<proteinExistence type="inferred from homology"/>
<dbReference type="PANTHER" id="PTHR30081">
    <property type="entry name" value="PROTEIN-EXPORT MEMBRANE PROTEIN SEC"/>
    <property type="match status" value="1"/>
</dbReference>
<evidence type="ECO:0000313" key="12">
    <source>
        <dbReference type="EMBL" id="OGY40321.1"/>
    </source>
</evidence>
<reference evidence="12 13" key="1">
    <citation type="journal article" date="2016" name="Nat. Commun.">
        <title>Thousands of microbial genomes shed light on interconnected biogeochemical processes in an aquifer system.</title>
        <authorList>
            <person name="Anantharaman K."/>
            <person name="Brown C.T."/>
            <person name="Hug L.A."/>
            <person name="Sharon I."/>
            <person name="Castelle C.J."/>
            <person name="Probst A.J."/>
            <person name="Thomas B.C."/>
            <person name="Singh A."/>
            <person name="Wilkins M.J."/>
            <person name="Karaoz U."/>
            <person name="Brodie E.L."/>
            <person name="Williams K.H."/>
            <person name="Hubbard S.S."/>
            <person name="Banfield J.F."/>
        </authorList>
    </citation>
    <scope>NUCLEOTIDE SEQUENCE [LARGE SCALE GENOMIC DNA]</scope>
</reference>
<dbReference type="InterPro" id="IPR055344">
    <property type="entry name" value="SecD_SecF_C_bact"/>
</dbReference>
<gene>
    <name evidence="10" type="primary">secF</name>
    <name evidence="12" type="ORF">A2570_03525</name>
</gene>
<feature type="transmembrane region" description="Helical" evidence="10">
    <location>
        <begin position="190"/>
        <end position="209"/>
    </location>
</feature>
<comment type="similarity">
    <text evidence="10">Belongs to the SecD/SecF family. SecF subfamily.</text>
</comment>
<evidence type="ECO:0000259" key="11">
    <source>
        <dbReference type="PROSITE" id="PS50156"/>
    </source>
</evidence>
<dbReference type="GO" id="GO:0015450">
    <property type="term" value="F:protein-transporting ATPase activity"/>
    <property type="evidence" value="ECO:0007669"/>
    <property type="project" value="InterPro"/>
</dbReference>
<keyword evidence="2 10" id="KW-0813">Transport</keyword>
<dbReference type="GO" id="GO:0006605">
    <property type="term" value="P:protein targeting"/>
    <property type="evidence" value="ECO:0007669"/>
    <property type="project" value="UniProtKB-UniRule"/>
</dbReference>
<comment type="subunit">
    <text evidence="10">Forms a complex with SecD. Part of the essential Sec protein translocation apparatus which comprises SecA, SecYEG and auxiliary proteins SecDF. Other proteins may also be involved.</text>
</comment>
<dbReference type="Proteomes" id="UP000178570">
    <property type="component" value="Unassembled WGS sequence"/>
</dbReference>
<evidence type="ECO:0000256" key="3">
    <source>
        <dbReference type="ARBA" id="ARBA00022475"/>
    </source>
</evidence>
<dbReference type="STRING" id="1797529.A2570_03525"/>
<dbReference type="InterPro" id="IPR022646">
    <property type="entry name" value="SecD/SecF_CS"/>
</dbReference>
<comment type="function">
    <text evidence="10">Part of the Sec protein translocase complex. Interacts with the SecYEG preprotein conducting channel. SecDF uses the proton motive force (PMF) to complete protein translocation after the ATP-dependent function of SecA.</text>
</comment>
<keyword evidence="4" id="KW-0997">Cell inner membrane</keyword>
<feature type="transmembrane region" description="Helical" evidence="10">
    <location>
        <begin position="240"/>
        <end position="257"/>
    </location>
</feature>
<dbReference type="GO" id="GO:0005886">
    <property type="term" value="C:plasma membrane"/>
    <property type="evidence" value="ECO:0007669"/>
    <property type="project" value="UniProtKB-SubCell"/>
</dbReference>
<feature type="domain" description="SSD" evidence="11">
    <location>
        <begin position="125"/>
        <end position="289"/>
    </location>
</feature>
<dbReference type="PANTHER" id="PTHR30081:SF8">
    <property type="entry name" value="PROTEIN TRANSLOCASE SUBUNIT SECF"/>
    <property type="match status" value="1"/>
</dbReference>
<feature type="transmembrane region" description="Helical" evidence="10">
    <location>
        <begin position="12"/>
        <end position="31"/>
    </location>
</feature>
<dbReference type="InterPro" id="IPR048634">
    <property type="entry name" value="SecD_SecF_C"/>
</dbReference>
<dbReference type="HAMAP" id="MF_01464_B">
    <property type="entry name" value="SecF_B"/>
    <property type="match status" value="1"/>
</dbReference>
<evidence type="ECO:0000256" key="4">
    <source>
        <dbReference type="ARBA" id="ARBA00022519"/>
    </source>
</evidence>
<dbReference type="GO" id="GO:0065002">
    <property type="term" value="P:intracellular protein transmembrane transport"/>
    <property type="evidence" value="ECO:0007669"/>
    <property type="project" value="UniProtKB-UniRule"/>
</dbReference>
<keyword evidence="9 10" id="KW-0472">Membrane</keyword>
<protein>
    <recommendedName>
        <fullName evidence="10">Protein-export membrane protein SecF</fullName>
    </recommendedName>
</protein>
<dbReference type="SUPFAM" id="SSF82866">
    <property type="entry name" value="Multidrug efflux transporter AcrB transmembrane domain"/>
    <property type="match status" value="1"/>
</dbReference>
<dbReference type="InterPro" id="IPR005665">
    <property type="entry name" value="SecF_bac"/>
</dbReference>
<dbReference type="InterPro" id="IPR022813">
    <property type="entry name" value="SecD/SecF_arch_bac"/>
</dbReference>
<keyword evidence="3 10" id="KW-1003">Cell membrane</keyword>
<dbReference type="AlphaFoldDB" id="A0A1G1XK39"/>
<dbReference type="EMBL" id="MHHY01000009">
    <property type="protein sequence ID" value="OGY40321.1"/>
    <property type="molecule type" value="Genomic_DNA"/>
</dbReference>
<keyword evidence="6 10" id="KW-0653">Protein transport</keyword>
<dbReference type="PRINTS" id="PR01755">
    <property type="entry name" value="SECFTRNLCASE"/>
</dbReference>
<dbReference type="InterPro" id="IPR000731">
    <property type="entry name" value="SSD"/>
</dbReference>
<feature type="transmembrane region" description="Helical" evidence="10">
    <location>
        <begin position="156"/>
        <end position="178"/>
    </location>
</feature>
<evidence type="ECO:0000256" key="5">
    <source>
        <dbReference type="ARBA" id="ARBA00022692"/>
    </source>
</evidence>
<evidence type="ECO:0000313" key="13">
    <source>
        <dbReference type="Proteomes" id="UP000178570"/>
    </source>
</evidence>
<evidence type="ECO:0000256" key="6">
    <source>
        <dbReference type="ARBA" id="ARBA00022927"/>
    </source>
</evidence>
<dbReference type="GO" id="GO:0043952">
    <property type="term" value="P:protein transport by the Sec complex"/>
    <property type="evidence" value="ECO:0007669"/>
    <property type="project" value="UniProtKB-UniRule"/>
</dbReference>